<dbReference type="Pfam" id="PF05139">
    <property type="entry name" value="Erythro_esteras"/>
    <property type="match status" value="1"/>
</dbReference>
<dbReference type="InterPro" id="IPR007815">
    <property type="entry name" value="Emycin_Estase"/>
</dbReference>
<dbReference type="PANTHER" id="PTHR31299">
    <property type="entry name" value="ESTERASE, PUTATIVE (AFU_ORTHOLOGUE AFUA_1G05850)-RELATED"/>
    <property type="match status" value="1"/>
</dbReference>
<gene>
    <name evidence="1" type="primary">ereC</name>
</gene>
<proteinExistence type="predicted"/>
<dbReference type="EMBL" id="MZ361741">
    <property type="protein sequence ID" value="QWQ55726.1"/>
    <property type="molecule type" value="Genomic_DNA"/>
</dbReference>
<accession>A0A8F1NHS1</accession>
<protein>
    <submittedName>
        <fullName evidence="1">EreC</fullName>
    </submittedName>
</protein>
<dbReference type="SUPFAM" id="SSF159501">
    <property type="entry name" value="EreA/ChaN-like"/>
    <property type="match status" value="1"/>
</dbReference>
<dbReference type="InterPro" id="IPR052036">
    <property type="entry name" value="Hydrolase/PRTase-associated"/>
</dbReference>
<dbReference type="AlphaFoldDB" id="A0A8F1NHS1"/>
<reference evidence="1" key="1">
    <citation type="submission" date="2021-06" db="EMBL/GenBank/DDBJ databases">
        <authorList>
            <person name="Badmasti F."/>
            <person name="Firoozeh F."/>
        </authorList>
    </citation>
    <scope>NUCLEOTIDE SEQUENCE</scope>
    <source>
        <plasmid evidence="1">unnamed</plasmid>
    </source>
</reference>
<dbReference type="PIRSF" id="PIRSF000880">
    <property type="entry name" value="Eryth_est"/>
    <property type="match status" value="1"/>
</dbReference>
<geneLocation type="plasmid" evidence="1">
    <name>unnamed</name>
</geneLocation>
<sequence>MTAMSAKAKKMTWRTTRTLLQPQKLDFNEFEILTPLVEGARIVGLGEGAHFVAEFSLARASLIRYLVERHDFNAIGLECGAIQASRLSEYLNSTAGAHELERFSDPLTFSLYGSVLIWIKSYLRESGRKLQLVGIDLPNTLNPRDDLAQLAEIIKVIDHLIKPHVDELTHLLASIDGQSAVISSAKWGEMETAQQEKAISGVTRLKLRLASLAPVLKKHVNSDLFRKASDRIESIEYTLETLRIMRTFFDGTSLEGDTSVRDSYMAGVVDRMVRANPDVKIILLAHNNHLQKTPVSFSGELTAVPMGQHLAEREEEDYRAIAFTHLGSTVPEMQFPSPGSPLGFSVVTTPADAIREDSMEQYIIDACGTEDSCLTLTDAPMKAKRMRSQSASVETNLSEAFDAIVCVPSAGKDGLVDL</sequence>
<dbReference type="CDD" id="cd14728">
    <property type="entry name" value="Ere-like"/>
    <property type="match status" value="1"/>
</dbReference>
<dbReference type="GO" id="GO:0046677">
    <property type="term" value="P:response to antibiotic"/>
    <property type="evidence" value="ECO:0007669"/>
    <property type="project" value="InterPro"/>
</dbReference>
<dbReference type="PANTHER" id="PTHR31299:SF0">
    <property type="entry name" value="ESTERASE, PUTATIVE (AFU_ORTHOLOGUE AFUA_1G05850)-RELATED"/>
    <property type="match status" value="1"/>
</dbReference>
<dbReference type="Gene3D" id="3.40.1660.10">
    <property type="entry name" value="EreA-like (biosynthetic domain)"/>
    <property type="match status" value="1"/>
</dbReference>
<name>A0A8F1NHS1_ACIBA</name>
<organism evidence="1">
    <name type="scientific">Acinetobacter baumannii</name>
    <dbReference type="NCBI Taxonomy" id="470"/>
    <lineage>
        <taxon>Bacteria</taxon>
        <taxon>Pseudomonadati</taxon>
        <taxon>Pseudomonadota</taxon>
        <taxon>Gammaproteobacteria</taxon>
        <taxon>Moraxellales</taxon>
        <taxon>Moraxellaceae</taxon>
        <taxon>Acinetobacter</taxon>
        <taxon>Acinetobacter calcoaceticus/baumannii complex</taxon>
    </lineage>
</organism>
<dbReference type="SMR" id="A0A8F1NHS1"/>
<dbReference type="NCBIfam" id="NF000208">
    <property type="entry name" value="EreA"/>
    <property type="match status" value="1"/>
</dbReference>
<dbReference type="Gene3D" id="3.30.1870.10">
    <property type="entry name" value="EreA-like, domain 2"/>
    <property type="match status" value="1"/>
</dbReference>
<evidence type="ECO:0000313" key="1">
    <source>
        <dbReference type="EMBL" id="QWQ55726.1"/>
    </source>
</evidence>
<dbReference type="Gene3D" id="1.20.1440.30">
    <property type="entry name" value="Biosynthetic Protein domain"/>
    <property type="match status" value="1"/>
</dbReference>
<keyword evidence="1" id="KW-0614">Plasmid</keyword>
<dbReference type="InterPro" id="IPR016273">
    <property type="entry name" value="Emycin_Estase_proteobac"/>
</dbReference>